<accession>N1V6V9</accession>
<dbReference type="InterPro" id="IPR006336">
    <property type="entry name" value="GCS2"/>
</dbReference>
<evidence type="ECO:0000313" key="7">
    <source>
        <dbReference type="Proteomes" id="UP000010729"/>
    </source>
</evidence>
<keyword evidence="1 5" id="KW-0436">Ligase</keyword>
<comment type="catalytic activity">
    <reaction evidence="4 5">
        <text>L-cysteine + L-glutamate + ATP = gamma-L-glutamyl-L-cysteine + ADP + phosphate + H(+)</text>
        <dbReference type="Rhea" id="RHEA:13285"/>
        <dbReference type="ChEBI" id="CHEBI:15378"/>
        <dbReference type="ChEBI" id="CHEBI:29985"/>
        <dbReference type="ChEBI" id="CHEBI:30616"/>
        <dbReference type="ChEBI" id="CHEBI:35235"/>
        <dbReference type="ChEBI" id="CHEBI:43474"/>
        <dbReference type="ChEBI" id="CHEBI:58173"/>
        <dbReference type="ChEBI" id="CHEBI:456216"/>
        <dbReference type="EC" id="6.3.2.2"/>
    </reaction>
</comment>
<proteinExistence type="inferred from homology"/>
<dbReference type="HAMAP" id="MF_01609">
    <property type="entry name" value="Glu_cys_ligase_2"/>
    <property type="match status" value="1"/>
</dbReference>
<reference evidence="6 7" key="1">
    <citation type="journal article" date="2013" name="Genome Announc.">
        <title>Draft Genome Sequence of Arthrobacter crystallopoietes Strain BAB-32, Revealing Genes for Bioremediation.</title>
        <authorList>
            <person name="Joshi M.N."/>
            <person name="Pandit A.S."/>
            <person name="Sharma A."/>
            <person name="Pandya R.V."/>
            <person name="Desai S.M."/>
            <person name="Saxena A.K."/>
            <person name="Bagatharia S.B."/>
        </authorList>
    </citation>
    <scope>NUCLEOTIDE SEQUENCE [LARGE SCALE GENOMIC DNA]</scope>
    <source>
        <strain evidence="6 7">BAB-32</strain>
    </source>
</reference>
<protein>
    <recommendedName>
        <fullName evidence="5">Putative glutamate--cysteine ligase 2</fullName>
        <ecNumber evidence="5">6.3.2.2</ecNumber>
    </recommendedName>
    <alternativeName>
        <fullName evidence="5">Gamma-glutamylcysteine synthetase 2</fullName>
        <shortName evidence="5">GCS 2</shortName>
        <shortName evidence="5">Gamma-GCS 2</shortName>
    </alternativeName>
</protein>
<dbReference type="InterPro" id="IPR011793">
    <property type="entry name" value="YbdK"/>
</dbReference>
<dbReference type="AlphaFoldDB" id="N1V6V9"/>
<dbReference type="GO" id="GO:0005524">
    <property type="term" value="F:ATP binding"/>
    <property type="evidence" value="ECO:0007669"/>
    <property type="project" value="UniProtKB-KW"/>
</dbReference>
<evidence type="ECO:0000256" key="5">
    <source>
        <dbReference type="HAMAP-Rule" id="MF_01609"/>
    </source>
</evidence>
<dbReference type="EC" id="6.3.2.2" evidence="5"/>
<dbReference type="Gene3D" id="3.30.590.20">
    <property type="match status" value="1"/>
</dbReference>
<dbReference type="EMBL" id="ANPE02000140">
    <property type="protein sequence ID" value="EMY33993.1"/>
    <property type="molecule type" value="Genomic_DNA"/>
</dbReference>
<comment type="function">
    <text evidence="5">ATP-dependent carboxylate-amine ligase which exhibits weak glutamate--cysteine ligase activity.</text>
</comment>
<dbReference type="Pfam" id="PF04107">
    <property type="entry name" value="GCS2"/>
    <property type="match status" value="1"/>
</dbReference>
<gene>
    <name evidence="6" type="ORF">D477_011951</name>
</gene>
<evidence type="ECO:0000313" key="6">
    <source>
        <dbReference type="EMBL" id="EMY33993.1"/>
    </source>
</evidence>
<dbReference type="SUPFAM" id="SSF55931">
    <property type="entry name" value="Glutamine synthetase/guanido kinase"/>
    <property type="match status" value="1"/>
</dbReference>
<evidence type="ECO:0000256" key="2">
    <source>
        <dbReference type="ARBA" id="ARBA00022741"/>
    </source>
</evidence>
<name>N1V6V9_9MICC</name>
<dbReference type="InterPro" id="IPR014746">
    <property type="entry name" value="Gln_synth/guanido_kin_cat_dom"/>
</dbReference>
<dbReference type="Proteomes" id="UP000010729">
    <property type="component" value="Unassembled WGS sequence"/>
</dbReference>
<dbReference type="GO" id="GO:0042398">
    <property type="term" value="P:modified amino acid biosynthetic process"/>
    <property type="evidence" value="ECO:0007669"/>
    <property type="project" value="InterPro"/>
</dbReference>
<dbReference type="RefSeq" id="WP_005269304.1">
    <property type="nucleotide sequence ID" value="NZ_ANPE02000140.1"/>
</dbReference>
<dbReference type="PANTHER" id="PTHR36510:SF1">
    <property type="entry name" value="GLUTAMATE--CYSTEINE LIGASE 2-RELATED"/>
    <property type="match status" value="1"/>
</dbReference>
<evidence type="ECO:0000256" key="3">
    <source>
        <dbReference type="ARBA" id="ARBA00022840"/>
    </source>
</evidence>
<dbReference type="NCBIfam" id="NF010041">
    <property type="entry name" value="PRK13517.1-1"/>
    <property type="match status" value="1"/>
</dbReference>
<dbReference type="NCBIfam" id="TIGR02050">
    <property type="entry name" value="gshA_cyan_rel"/>
    <property type="match status" value="1"/>
</dbReference>
<organism evidence="6 7">
    <name type="scientific">Arthrobacter crystallopoietes BAB-32</name>
    <dbReference type="NCBI Taxonomy" id="1246476"/>
    <lineage>
        <taxon>Bacteria</taxon>
        <taxon>Bacillati</taxon>
        <taxon>Actinomycetota</taxon>
        <taxon>Actinomycetes</taxon>
        <taxon>Micrococcales</taxon>
        <taxon>Micrococcaceae</taxon>
        <taxon>Crystallibacter</taxon>
    </lineage>
</organism>
<keyword evidence="2 5" id="KW-0547">Nucleotide-binding</keyword>
<comment type="caution">
    <text evidence="6">The sequence shown here is derived from an EMBL/GenBank/DDBJ whole genome shotgun (WGS) entry which is preliminary data.</text>
</comment>
<dbReference type="PANTHER" id="PTHR36510">
    <property type="entry name" value="GLUTAMATE--CYSTEINE LIGASE 2-RELATED"/>
    <property type="match status" value="1"/>
</dbReference>
<keyword evidence="3 5" id="KW-0067">ATP-binding</keyword>
<keyword evidence="7" id="KW-1185">Reference proteome</keyword>
<comment type="similarity">
    <text evidence="5">Belongs to the glutamate--cysteine ligase type 2 family. YbdK subfamily.</text>
</comment>
<evidence type="ECO:0000256" key="4">
    <source>
        <dbReference type="ARBA" id="ARBA00048819"/>
    </source>
</evidence>
<dbReference type="GO" id="GO:0004357">
    <property type="term" value="F:glutamate-cysteine ligase activity"/>
    <property type="evidence" value="ECO:0007669"/>
    <property type="project" value="UniProtKB-EC"/>
</dbReference>
<sequence>MVAFGIEEEFLLVDPASSEPRPVSPQLRALLAEQPTARFHVTPELLDCQIELNTEPCRSRVEAAGAVSAMRHALARAADRLGTQPAGVGVAFDTARAPAEVTDTKRYRSIQRNAPAVVADEYVTGLHIHAEVEDPELRIQVMNRCRPWIPTLTAMAANSPYWYGRDSGFATWRTILYRRWPIQGCPPVFADFADYQQRLRRLLESGVAADPGYVSWLLRPSANYPTLECRCADSQLSARDTLLVACLFRALVGTEMDAADDAPPPQPQPEHLDIALWQAARYGLDGDLINLETGCTVPAYEQLARLFEHVQDQLANSGDEDVVRAGLVRLRRDGNGAQRQRQAHEQGGLAAWQRLVRSEFTAPADED</sequence>
<evidence type="ECO:0000256" key="1">
    <source>
        <dbReference type="ARBA" id="ARBA00022598"/>
    </source>
</evidence>
<dbReference type="InterPro" id="IPR050141">
    <property type="entry name" value="GCL_type2/YbdK_subfam"/>
</dbReference>